<evidence type="ECO:0000313" key="1">
    <source>
        <dbReference type="EMBL" id="ETO01380.1"/>
    </source>
</evidence>
<proteinExistence type="predicted"/>
<dbReference type="Proteomes" id="UP000023152">
    <property type="component" value="Unassembled WGS sequence"/>
</dbReference>
<sequence length="161" mass="18063">TETQDLILENITKDQIYTEAKEENEEKLKNVKNKGYGPGINLQGYCTNKERCIASKGDRSVWVNQGFGNISITPIKTCYMCPSCEKSTVTSVISVKFFNSEYSIESSDGPLHEIGLSYKLKASKIIQHATSLENLIDRSKKAMESQEILNLVEELEQCSIT</sequence>
<accession>X6LL14</accession>
<keyword evidence="2" id="KW-1185">Reference proteome</keyword>
<reference evidence="1 2" key="1">
    <citation type="journal article" date="2013" name="Curr. Biol.">
        <title>The Genome of the Foraminiferan Reticulomyxa filosa.</title>
        <authorList>
            <person name="Glockner G."/>
            <person name="Hulsmann N."/>
            <person name="Schleicher M."/>
            <person name="Noegel A.A."/>
            <person name="Eichinger L."/>
            <person name="Gallinger C."/>
            <person name="Pawlowski J."/>
            <person name="Sierra R."/>
            <person name="Euteneuer U."/>
            <person name="Pillet L."/>
            <person name="Moustafa A."/>
            <person name="Platzer M."/>
            <person name="Groth M."/>
            <person name="Szafranski K."/>
            <person name="Schliwa M."/>
        </authorList>
    </citation>
    <scope>NUCLEOTIDE SEQUENCE [LARGE SCALE GENOMIC DNA]</scope>
</reference>
<dbReference type="EMBL" id="ASPP01038462">
    <property type="protein sequence ID" value="ETO01380.1"/>
    <property type="molecule type" value="Genomic_DNA"/>
</dbReference>
<organism evidence="1 2">
    <name type="scientific">Reticulomyxa filosa</name>
    <dbReference type="NCBI Taxonomy" id="46433"/>
    <lineage>
        <taxon>Eukaryota</taxon>
        <taxon>Sar</taxon>
        <taxon>Rhizaria</taxon>
        <taxon>Retaria</taxon>
        <taxon>Foraminifera</taxon>
        <taxon>Monothalamids</taxon>
        <taxon>Reticulomyxidae</taxon>
        <taxon>Reticulomyxa</taxon>
    </lineage>
</organism>
<evidence type="ECO:0000313" key="2">
    <source>
        <dbReference type="Proteomes" id="UP000023152"/>
    </source>
</evidence>
<feature type="non-terminal residue" evidence="1">
    <location>
        <position position="161"/>
    </location>
</feature>
<protein>
    <submittedName>
        <fullName evidence="1">Uncharacterized protein</fullName>
    </submittedName>
</protein>
<gene>
    <name evidence="1" type="ORF">RFI_36060</name>
</gene>
<name>X6LL14_RETFI</name>
<dbReference type="AlphaFoldDB" id="X6LL14"/>
<comment type="caution">
    <text evidence="1">The sequence shown here is derived from an EMBL/GenBank/DDBJ whole genome shotgun (WGS) entry which is preliminary data.</text>
</comment>
<feature type="non-terminal residue" evidence="1">
    <location>
        <position position="1"/>
    </location>
</feature>